<dbReference type="Proteomes" id="UP001209854">
    <property type="component" value="Unassembled WGS sequence"/>
</dbReference>
<evidence type="ECO:0000313" key="2">
    <source>
        <dbReference type="Proteomes" id="UP001209854"/>
    </source>
</evidence>
<name>A0ABT3MWU1_9GAMM</name>
<evidence type="ECO:0008006" key="3">
    <source>
        <dbReference type="Google" id="ProtNLM"/>
    </source>
</evidence>
<evidence type="ECO:0000313" key="1">
    <source>
        <dbReference type="EMBL" id="MCW7553847.1"/>
    </source>
</evidence>
<dbReference type="RefSeq" id="WP_262563587.1">
    <property type="nucleotide sequence ID" value="NZ_JAPFCC010000001.1"/>
</dbReference>
<keyword evidence="2" id="KW-1185">Reference proteome</keyword>
<dbReference type="EMBL" id="JAPFCC010000001">
    <property type="protein sequence ID" value="MCW7553847.1"/>
    <property type="molecule type" value="Genomic_DNA"/>
</dbReference>
<gene>
    <name evidence="1" type="ORF">NX722_14675</name>
</gene>
<protein>
    <recommendedName>
        <fullName evidence="3">RES domain-containing protein</fullName>
    </recommendedName>
</protein>
<comment type="caution">
    <text evidence="1">The sequence shown here is derived from an EMBL/GenBank/DDBJ whole genome shotgun (WGS) entry which is preliminary data.</text>
</comment>
<reference evidence="1 2" key="1">
    <citation type="submission" date="2022-10" db="EMBL/GenBank/DDBJ databases">
        <title>High-quality genome sequences of two octocoral-associated bacteria, Endozoicomonas euniceicola EF212 and Endozoicomonas gorgoniicola PS125.</title>
        <authorList>
            <person name="Chiou Y.-J."/>
            <person name="Chen Y.-H."/>
        </authorList>
    </citation>
    <scope>NUCLEOTIDE SEQUENCE [LARGE SCALE GENOMIC DNA]</scope>
    <source>
        <strain evidence="1 2">PS125</strain>
    </source>
</reference>
<organism evidence="1 2">
    <name type="scientific">Endozoicomonas gorgoniicola</name>
    <dbReference type="NCBI Taxonomy" id="1234144"/>
    <lineage>
        <taxon>Bacteria</taxon>
        <taxon>Pseudomonadati</taxon>
        <taxon>Pseudomonadota</taxon>
        <taxon>Gammaproteobacteria</taxon>
        <taxon>Oceanospirillales</taxon>
        <taxon>Endozoicomonadaceae</taxon>
        <taxon>Endozoicomonas</taxon>
    </lineage>
</organism>
<sequence>MPDSRLNAKDIFKESNMLLLTKSQFFQDTTKIKDSILESSIRRVGRRFFGYVYKSVLDEDVPYLFENGISPVMHAVESGLYYSPGEGGYHSRVEKVPGKTYGYPLTDLSTVENLRSAPCLVTYVCLFQACCSCHLISKSVSMCLLDIRELGGTVRDEPWVSDTILHNIRAFSDLDMDHQAFARFTIDKDIFDVAITYPVSKSRIVGVIKGFPQSNRSLHPQRFKLYVNPEYAGGMEGARAVAESFNGGSEWEMIDVDA</sequence>
<accession>A0ABT3MWU1</accession>
<proteinExistence type="predicted"/>